<feature type="domain" description="Mg chelatase-related protein C-terminal" evidence="2">
    <location>
        <begin position="43"/>
        <end position="137"/>
    </location>
</feature>
<protein>
    <submittedName>
        <fullName evidence="3">ATPase with chaperone activity</fullName>
    </submittedName>
</protein>
<dbReference type="InterPro" id="IPR025158">
    <property type="entry name" value="Mg_chelat-rel_C"/>
</dbReference>
<dbReference type="Pfam" id="PF01078">
    <property type="entry name" value="Mg_chelatase"/>
    <property type="match status" value="1"/>
</dbReference>
<dbReference type="Pfam" id="PF13335">
    <property type="entry name" value="Mg_chelatase_C"/>
    <property type="match status" value="1"/>
</dbReference>
<keyword evidence="4" id="KW-1185">Reference proteome</keyword>
<dbReference type="InterPro" id="IPR045006">
    <property type="entry name" value="CHLI-like"/>
</dbReference>
<comment type="caution">
    <text evidence="3">The sequence shown here is derived from an EMBL/GenBank/DDBJ whole genome shotgun (WGS) entry which is preliminary data.</text>
</comment>
<accession>A0ABX0T1X2</accession>
<dbReference type="PANTHER" id="PTHR32039:SF7">
    <property type="entry name" value="COMPETENCE PROTEIN COMM"/>
    <property type="match status" value="1"/>
</dbReference>
<organism evidence="3 4">
    <name type="scientific">Curtobacterium salicis</name>
    <dbReference type="NCBI Taxonomy" id="1779862"/>
    <lineage>
        <taxon>Bacteria</taxon>
        <taxon>Bacillati</taxon>
        <taxon>Actinomycetota</taxon>
        <taxon>Actinomycetes</taxon>
        <taxon>Micrococcales</taxon>
        <taxon>Microbacteriaceae</taxon>
        <taxon>Curtobacterium</taxon>
    </lineage>
</organism>
<dbReference type="InterPro" id="IPR000523">
    <property type="entry name" value="Mg_chelatse_chII-like_cat_dom"/>
</dbReference>
<evidence type="ECO:0000313" key="4">
    <source>
        <dbReference type="Proteomes" id="UP001318300"/>
    </source>
</evidence>
<evidence type="ECO:0000259" key="1">
    <source>
        <dbReference type="Pfam" id="PF01078"/>
    </source>
</evidence>
<sequence length="140" mass="15609">MPSAVRRYLGRLSGPLLDRIDIRVAVPRVTTGMLRAADGQTPSTASARRTVLDARRRMRTRLQGTGWTRNAEVTGSWLRDEGRAATGATDLLDRGLDLGTLTMRGWDRVMRLAWTMADLGGDDRPERRHVERALALRTAL</sequence>
<feature type="domain" description="Magnesium chelatase ChlI-like catalytic" evidence="1">
    <location>
        <begin position="2"/>
        <end position="31"/>
    </location>
</feature>
<dbReference type="Gene3D" id="3.40.50.300">
    <property type="entry name" value="P-loop containing nucleotide triphosphate hydrolases"/>
    <property type="match status" value="1"/>
</dbReference>
<proteinExistence type="predicted"/>
<evidence type="ECO:0000259" key="2">
    <source>
        <dbReference type="Pfam" id="PF13335"/>
    </source>
</evidence>
<dbReference type="PANTHER" id="PTHR32039">
    <property type="entry name" value="MAGNESIUM-CHELATASE SUBUNIT CHLI"/>
    <property type="match status" value="1"/>
</dbReference>
<gene>
    <name evidence="3" type="ORF">E9228_000106</name>
</gene>
<dbReference type="Proteomes" id="UP001318300">
    <property type="component" value="Unassembled WGS sequence"/>
</dbReference>
<evidence type="ECO:0000313" key="3">
    <source>
        <dbReference type="EMBL" id="NII39487.1"/>
    </source>
</evidence>
<dbReference type="EMBL" id="JAAOYO010000001">
    <property type="protein sequence ID" value="NII39487.1"/>
    <property type="molecule type" value="Genomic_DNA"/>
</dbReference>
<name>A0ABX0T1X2_9MICO</name>
<dbReference type="InterPro" id="IPR027417">
    <property type="entry name" value="P-loop_NTPase"/>
</dbReference>
<reference evidence="3 4" key="1">
    <citation type="submission" date="2020-03" db="EMBL/GenBank/DDBJ databases">
        <title>Above-ground endophytic microbial communities from plants in different locations in the United States.</title>
        <authorList>
            <person name="Frank C."/>
        </authorList>
    </citation>
    <scope>NUCLEOTIDE SEQUENCE [LARGE SCALE GENOMIC DNA]</scope>
    <source>
        <strain evidence="3 4">WW7</strain>
    </source>
</reference>